<evidence type="ECO:0000256" key="6">
    <source>
        <dbReference type="RuleBase" id="RU361187"/>
    </source>
</evidence>
<feature type="domain" description="Beta-xylosidase C-terminal Concanavalin A-like" evidence="8">
    <location>
        <begin position="455"/>
        <end position="506"/>
    </location>
</feature>
<feature type="domain" description="Beta-xylosidase C-terminal Concanavalin A-like" evidence="8">
    <location>
        <begin position="304"/>
        <end position="401"/>
    </location>
</feature>
<dbReference type="GO" id="GO:0005975">
    <property type="term" value="P:carbohydrate metabolic process"/>
    <property type="evidence" value="ECO:0007669"/>
    <property type="project" value="InterPro"/>
</dbReference>
<dbReference type="RefSeq" id="WP_189856747.1">
    <property type="nucleotide sequence ID" value="NZ_BMVW01000002.1"/>
</dbReference>
<evidence type="ECO:0000256" key="5">
    <source>
        <dbReference type="PIRSR" id="PIRSR606710-2"/>
    </source>
</evidence>
<keyword evidence="3 6" id="KW-0326">Glycosidase</keyword>
<evidence type="ECO:0000256" key="7">
    <source>
        <dbReference type="SAM" id="MobiDB-lite"/>
    </source>
</evidence>
<feature type="active site" description="Proton acceptor" evidence="4">
    <location>
        <position position="17"/>
    </location>
</feature>
<evidence type="ECO:0000256" key="4">
    <source>
        <dbReference type="PIRSR" id="PIRSR606710-1"/>
    </source>
</evidence>
<sequence>MTEAVLRNPVIPGFMPDPSICRVGEDYYLAASSFEYFPGVPIWHSRDLVHWELIGNALDRPDQLRLPPDMPSSGGVYAPTLRHHDGRFYLATTVVGGAGNIIVTSEDPAGPWSKPVLVDLPGIDPDLAWDDNGDCWYTRAGVSTVRIDPDTGTVFGEPVSVWSGTGLRAPEGPHLHHIGRYWYLLIAEGGTERSHAISVARGTSPQGPFEPCPSNPLLTHSGHDHPFQNTGHGDLVQAHDGTWWMVLLGVRPRGRTPYFHGLGREVFLAPVRWEDDWPVVGPLQEQGPAPALTSTEAPPPEPATDHFDGDRLAAHWVSVRERDEEAVRLDERPGWLTLHARGTTLDRPGTVFVGRRQRHPDCTVRARVDATGGQGGLVVRMDEAHHYEVEADPDSGELRVIARIGPLRQVVGRGPLPGEPVLRVDFRTSDILPPSLTEAPGPGDDPTGTEPGAPDTISLGYESDGRHVVLAELDGRYLTSEVTTGFTGRVIGMYVTEGTVAFDWFAMTHATDSTDAADAADAT</sequence>
<accession>A0A918PBM9</accession>
<comment type="caution">
    <text evidence="9">The sequence shown here is derived from an EMBL/GenBank/DDBJ whole genome shotgun (WGS) entry which is preliminary data.</text>
</comment>
<dbReference type="InterPro" id="IPR041542">
    <property type="entry name" value="GH43_C2"/>
</dbReference>
<dbReference type="InterPro" id="IPR013320">
    <property type="entry name" value="ConA-like_dom_sf"/>
</dbReference>
<dbReference type="InterPro" id="IPR023296">
    <property type="entry name" value="Glyco_hydro_beta-prop_sf"/>
</dbReference>
<feature type="region of interest" description="Disordered" evidence="7">
    <location>
        <begin position="284"/>
        <end position="308"/>
    </location>
</feature>
<dbReference type="SUPFAM" id="SSF75005">
    <property type="entry name" value="Arabinanase/levansucrase/invertase"/>
    <property type="match status" value="1"/>
</dbReference>
<organism evidence="9 10">
    <name type="scientific">Streptomyces poonensis</name>
    <dbReference type="NCBI Taxonomy" id="68255"/>
    <lineage>
        <taxon>Bacteria</taxon>
        <taxon>Bacillati</taxon>
        <taxon>Actinomycetota</taxon>
        <taxon>Actinomycetes</taxon>
        <taxon>Kitasatosporales</taxon>
        <taxon>Streptomycetaceae</taxon>
        <taxon>Streptomyces</taxon>
    </lineage>
</organism>
<reference evidence="9" key="2">
    <citation type="submission" date="2020-09" db="EMBL/GenBank/DDBJ databases">
        <authorList>
            <person name="Sun Q."/>
            <person name="Ohkuma M."/>
        </authorList>
    </citation>
    <scope>NUCLEOTIDE SEQUENCE</scope>
    <source>
        <strain evidence="9">JCM 4815</strain>
    </source>
</reference>
<dbReference type="EMBL" id="BMVW01000002">
    <property type="protein sequence ID" value="GGY98333.1"/>
    <property type="molecule type" value="Genomic_DNA"/>
</dbReference>
<evidence type="ECO:0000256" key="2">
    <source>
        <dbReference type="ARBA" id="ARBA00022801"/>
    </source>
</evidence>
<protein>
    <submittedName>
        <fullName evidence="9">Glycoside hydrolase 43 family protein</fullName>
    </submittedName>
</protein>
<name>A0A918PBM9_9ACTN</name>
<dbReference type="InterPro" id="IPR006710">
    <property type="entry name" value="Glyco_hydro_43"/>
</dbReference>
<reference evidence="9" key="1">
    <citation type="journal article" date="2014" name="Int. J. Syst. Evol. Microbiol.">
        <title>Complete genome sequence of Corynebacterium casei LMG S-19264T (=DSM 44701T), isolated from a smear-ripened cheese.</title>
        <authorList>
            <consortium name="US DOE Joint Genome Institute (JGI-PGF)"/>
            <person name="Walter F."/>
            <person name="Albersmeier A."/>
            <person name="Kalinowski J."/>
            <person name="Ruckert C."/>
        </authorList>
    </citation>
    <scope>NUCLEOTIDE SEQUENCE</scope>
    <source>
        <strain evidence="9">JCM 4815</strain>
    </source>
</reference>
<evidence type="ECO:0000313" key="9">
    <source>
        <dbReference type="EMBL" id="GGY98333.1"/>
    </source>
</evidence>
<dbReference type="InterPro" id="IPR051795">
    <property type="entry name" value="Glycosyl_Hydrlase_43"/>
</dbReference>
<keyword evidence="10" id="KW-1185">Reference proteome</keyword>
<feature type="site" description="Important for catalytic activity, responsible for pKa modulation of the active site Glu and correct orientation of both the proton donor and substrate" evidence="5">
    <location>
        <position position="124"/>
    </location>
</feature>
<evidence type="ECO:0000313" key="10">
    <source>
        <dbReference type="Proteomes" id="UP000622166"/>
    </source>
</evidence>
<proteinExistence type="inferred from homology"/>
<dbReference type="Proteomes" id="UP000622166">
    <property type="component" value="Unassembled WGS sequence"/>
</dbReference>
<dbReference type="Gene3D" id="2.60.120.200">
    <property type="match status" value="1"/>
</dbReference>
<evidence type="ECO:0000256" key="1">
    <source>
        <dbReference type="ARBA" id="ARBA00009865"/>
    </source>
</evidence>
<dbReference type="PANTHER" id="PTHR42812:SF12">
    <property type="entry name" value="BETA-XYLOSIDASE-RELATED"/>
    <property type="match status" value="1"/>
</dbReference>
<feature type="compositionally biased region" description="Low complexity" evidence="7">
    <location>
        <begin position="437"/>
        <end position="456"/>
    </location>
</feature>
<evidence type="ECO:0000259" key="8">
    <source>
        <dbReference type="Pfam" id="PF17851"/>
    </source>
</evidence>
<dbReference type="GO" id="GO:0004553">
    <property type="term" value="F:hydrolase activity, hydrolyzing O-glycosyl compounds"/>
    <property type="evidence" value="ECO:0007669"/>
    <property type="project" value="InterPro"/>
</dbReference>
<dbReference type="Gene3D" id="2.115.10.20">
    <property type="entry name" value="Glycosyl hydrolase domain, family 43"/>
    <property type="match status" value="1"/>
</dbReference>
<feature type="region of interest" description="Disordered" evidence="7">
    <location>
        <begin position="431"/>
        <end position="457"/>
    </location>
</feature>
<comment type="similarity">
    <text evidence="1 6">Belongs to the glycosyl hydrolase 43 family.</text>
</comment>
<gene>
    <name evidence="9" type="ORF">GCM10010365_16120</name>
</gene>
<dbReference type="Pfam" id="PF04616">
    <property type="entry name" value="Glyco_hydro_43"/>
    <property type="match status" value="1"/>
</dbReference>
<dbReference type="Pfam" id="PF17851">
    <property type="entry name" value="GH43_C2"/>
    <property type="match status" value="2"/>
</dbReference>
<dbReference type="AlphaFoldDB" id="A0A918PBM9"/>
<dbReference type="PANTHER" id="PTHR42812">
    <property type="entry name" value="BETA-XYLOSIDASE"/>
    <property type="match status" value="1"/>
</dbReference>
<keyword evidence="2 6" id="KW-0378">Hydrolase</keyword>
<feature type="active site" description="Proton donor" evidence="4">
    <location>
        <position position="171"/>
    </location>
</feature>
<dbReference type="CDD" id="cd18617">
    <property type="entry name" value="GH43_XynB-like"/>
    <property type="match status" value="1"/>
</dbReference>
<dbReference type="SUPFAM" id="SSF49899">
    <property type="entry name" value="Concanavalin A-like lectins/glucanases"/>
    <property type="match status" value="1"/>
</dbReference>
<evidence type="ECO:0000256" key="3">
    <source>
        <dbReference type="ARBA" id="ARBA00023295"/>
    </source>
</evidence>